<dbReference type="AlphaFoldDB" id="A0AAE1EG65"/>
<dbReference type="EMBL" id="JAWQEG010008047">
    <property type="protein sequence ID" value="KAK3851099.1"/>
    <property type="molecule type" value="Genomic_DNA"/>
</dbReference>
<reference evidence="2" key="1">
    <citation type="submission" date="2023-10" db="EMBL/GenBank/DDBJ databases">
        <title>Genome assemblies of two species of porcelain crab, Petrolisthes cinctipes and Petrolisthes manimaculis (Anomura: Porcellanidae).</title>
        <authorList>
            <person name="Angst P."/>
        </authorList>
    </citation>
    <scope>NUCLEOTIDE SEQUENCE</scope>
    <source>
        <strain evidence="2">PB745_01</strain>
        <tissue evidence="2">Gill</tissue>
    </source>
</reference>
<evidence type="ECO:0000313" key="2">
    <source>
        <dbReference type="EMBL" id="KAK3851099.1"/>
    </source>
</evidence>
<accession>A0AAE1EG65</accession>
<comment type="caution">
    <text evidence="2">The sequence shown here is derived from an EMBL/GenBank/DDBJ whole genome shotgun (WGS) entry which is preliminary data.</text>
</comment>
<gene>
    <name evidence="2" type="ORF">Pcinc_042228</name>
</gene>
<protein>
    <submittedName>
        <fullName evidence="2">Uncharacterized protein</fullName>
    </submittedName>
</protein>
<keyword evidence="3" id="KW-1185">Reference proteome</keyword>
<name>A0AAE1EG65_PETCI</name>
<proteinExistence type="predicted"/>
<evidence type="ECO:0000313" key="3">
    <source>
        <dbReference type="Proteomes" id="UP001286313"/>
    </source>
</evidence>
<feature type="region of interest" description="Disordered" evidence="1">
    <location>
        <begin position="31"/>
        <end position="56"/>
    </location>
</feature>
<dbReference type="Proteomes" id="UP001286313">
    <property type="component" value="Unassembled WGS sequence"/>
</dbReference>
<organism evidence="2 3">
    <name type="scientific">Petrolisthes cinctipes</name>
    <name type="common">Flat porcelain crab</name>
    <dbReference type="NCBI Taxonomy" id="88211"/>
    <lineage>
        <taxon>Eukaryota</taxon>
        <taxon>Metazoa</taxon>
        <taxon>Ecdysozoa</taxon>
        <taxon>Arthropoda</taxon>
        <taxon>Crustacea</taxon>
        <taxon>Multicrustacea</taxon>
        <taxon>Malacostraca</taxon>
        <taxon>Eumalacostraca</taxon>
        <taxon>Eucarida</taxon>
        <taxon>Decapoda</taxon>
        <taxon>Pleocyemata</taxon>
        <taxon>Anomura</taxon>
        <taxon>Galatheoidea</taxon>
        <taxon>Porcellanidae</taxon>
        <taxon>Petrolisthes</taxon>
    </lineage>
</organism>
<evidence type="ECO:0000256" key="1">
    <source>
        <dbReference type="SAM" id="MobiDB-lite"/>
    </source>
</evidence>
<sequence>MNAALVMRIGLLQVAMTVVFYRRLSSRLDQTPLLPTGTEKGEGEEQQPATTFRPLRLPPSTILQSGPLTLAQAPLRRVRPSKLRQCSVKRGRDRRYTQSVPGIISQSVLCLCVFLTGLCSDLGVAVLLGGRRDN</sequence>